<dbReference type="AlphaFoldDB" id="A0ABD5VX21"/>
<evidence type="ECO:0000256" key="2">
    <source>
        <dbReference type="ARBA" id="ARBA00023163"/>
    </source>
</evidence>
<dbReference type="SMART" id="SM00091">
    <property type="entry name" value="PAS"/>
    <property type="match status" value="2"/>
</dbReference>
<dbReference type="InterPro" id="IPR036388">
    <property type="entry name" value="WH-like_DNA-bd_sf"/>
</dbReference>
<dbReference type="Gene3D" id="3.30.450.20">
    <property type="entry name" value="PAS domain"/>
    <property type="match status" value="2"/>
</dbReference>
<dbReference type="GeneID" id="76629533"/>
<dbReference type="RefSeq" id="WP_267163413.1">
    <property type="nucleotide sequence ID" value="NZ_CP112972.1"/>
</dbReference>
<dbReference type="InterPro" id="IPR003018">
    <property type="entry name" value="GAF"/>
</dbReference>
<dbReference type="SUPFAM" id="SSF55781">
    <property type="entry name" value="GAF domain-like"/>
    <property type="match status" value="1"/>
</dbReference>
<evidence type="ECO:0000313" key="6">
    <source>
        <dbReference type="EMBL" id="MFC7057640.1"/>
    </source>
</evidence>
<dbReference type="Pfam" id="PF08448">
    <property type="entry name" value="PAS_4"/>
    <property type="match status" value="2"/>
</dbReference>
<dbReference type="Pfam" id="PF04967">
    <property type="entry name" value="HTH_10"/>
    <property type="match status" value="1"/>
</dbReference>
<feature type="domain" description="PAS" evidence="4">
    <location>
        <begin position="183"/>
        <end position="245"/>
    </location>
</feature>
<evidence type="ECO:0000256" key="3">
    <source>
        <dbReference type="SAM" id="MobiDB-lite"/>
    </source>
</evidence>
<dbReference type="SMART" id="SM00065">
    <property type="entry name" value="GAF"/>
    <property type="match status" value="1"/>
</dbReference>
<evidence type="ECO:0000256" key="1">
    <source>
        <dbReference type="ARBA" id="ARBA00023015"/>
    </source>
</evidence>
<dbReference type="CDD" id="cd00130">
    <property type="entry name" value="PAS"/>
    <property type="match status" value="2"/>
</dbReference>
<feature type="domain" description="PAC" evidence="5">
    <location>
        <begin position="365"/>
        <end position="417"/>
    </location>
</feature>
<name>A0ABD5VX21_9EURY</name>
<dbReference type="Gene3D" id="3.30.450.40">
    <property type="match status" value="1"/>
</dbReference>
<protein>
    <submittedName>
        <fullName evidence="6">PAS domain-containing protein</fullName>
    </submittedName>
</protein>
<dbReference type="InterPro" id="IPR007050">
    <property type="entry name" value="HTH_bacterioopsin"/>
</dbReference>
<keyword evidence="1" id="KW-0805">Transcription regulation</keyword>
<proteinExistence type="predicted"/>
<sequence>MPDQNQHATENDESQSRRGFGDTDSVAWSDIFDADGPTADSAGTDKNGDTEESELERERNARTNALDAVARASDLFVGISDSPEESLHTFVTELPQWFSQPETTEAKIRVGDDRIETDDFRQTSVPLTAEASTRTGTPVSMTVVDTSDGSDTDTAWFDPERELVEMLGSVITDAVDQRELDSLKRVSDGIVALDSGLCYTYVNPQAEEILERESDELRGEYIWDVYPGATDTVFQTKVERALETQSPTSTDGYYTQAERWLEARIYPNGDSILIAFTDITDSKVVEQDIERILETVPLGIVLLETDGTITRANGRAEALLGLSRSRMDGMAYDAPDWDIWDESGDSIPREDHPVTQVLTTGDSVQGFTHGITLPDGTERWLSSNVAPIKSGDGSIEQIVVALEDITAFKRTERLTDVFQAVNERLNCATDRREAEQTLCGSLVDTPEFQYARISEHIPGADLTESYIEHQPSTVSCDPGTELPRHAAAEIEPTRAAIESGNVQAVTSRQTDPQFASWREDTLDWGHQGGAIVPITYRDRTYGLLVVYTDRSEAFGDREQTLLQTLGDRIGQVFHSLEADSLIHGNEVVELTFQSTASESFIVSVSEALGCTIDIRDTIRTTDETLVHYASVEGASLGSLNELVESMDHTVTMRQIRQTENPPGGDVEIELHQRSLAQTLVTMGAVVKTDTVTNGQATVVCEIPLGHDIESLVNRLTDSFPETTLVAKRNYERSSEPEAQHAGQLMSEVFDEELTERQQQILRAAIYGGYFESPRRSTATEIADTLSLTQSTFSYHLRNAQQTLFQHLIG</sequence>
<evidence type="ECO:0000259" key="4">
    <source>
        <dbReference type="PROSITE" id="PS50112"/>
    </source>
</evidence>
<evidence type="ECO:0000259" key="5">
    <source>
        <dbReference type="PROSITE" id="PS50113"/>
    </source>
</evidence>
<dbReference type="PANTHER" id="PTHR34236:SF1">
    <property type="entry name" value="DIMETHYL SULFOXIDE REDUCTASE TRANSCRIPTIONAL ACTIVATOR"/>
    <property type="match status" value="1"/>
</dbReference>
<dbReference type="PROSITE" id="PS50112">
    <property type="entry name" value="PAS"/>
    <property type="match status" value="2"/>
</dbReference>
<gene>
    <name evidence="6" type="ORF">ACFQQG_04960</name>
</gene>
<dbReference type="EMBL" id="JBHSZI010000001">
    <property type="protein sequence ID" value="MFC7057640.1"/>
    <property type="molecule type" value="Genomic_DNA"/>
</dbReference>
<dbReference type="Gene3D" id="1.10.10.10">
    <property type="entry name" value="Winged helix-like DNA-binding domain superfamily/Winged helix DNA-binding domain"/>
    <property type="match status" value="1"/>
</dbReference>
<dbReference type="InterPro" id="IPR000700">
    <property type="entry name" value="PAS-assoc_C"/>
</dbReference>
<dbReference type="InterPro" id="IPR000014">
    <property type="entry name" value="PAS"/>
</dbReference>
<dbReference type="Pfam" id="PF13185">
    <property type="entry name" value="GAF_2"/>
    <property type="match status" value="1"/>
</dbReference>
<dbReference type="SUPFAM" id="SSF55785">
    <property type="entry name" value="PYP-like sensor domain (PAS domain)"/>
    <property type="match status" value="2"/>
</dbReference>
<reference evidence="6 7" key="1">
    <citation type="journal article" date="2019" name="Int. J. Syst. Evol. Microbiol.">
        <title>The Global Catalogue of Microorganisms (GCM) 10K type strain sequencing project: providing services to taxonomists for standard genome sequencing and annotation.</title>
        <authorList>
            <consortium name="The Broad Institute Genomics Platform"/>
            <consortium name="The Broad Institute Genome Sequencing Center for Infectious Disease"/>
            <person name="Wu L."/>
            <person name="Ma J."/>
        </authorList>
    </citation>
    <scope>NUCLEOTIDE SEQUENCE [LARGE SCALE GENOMIC DNA]</scope>
    <source>
        <strain evidence="6 7">JCM 30072</strain>
    </source>
</reference>
<dbReference type="Proteomes" id="UP001596445">
    <property type="component" value="Unassembled WGS sequence"/>
</dbReference>
<organism evidence="6 7">
    <name type="scientific">Halovenus salina</name>
    <dbReference type="NCBI Taxonomy" id="1510225"/>
    <lineage>
        <taxon>Archaea</taxon>
        <taxon>Methanobacteriati</taxon>
        <taxon>Methanobacteriota</taxon>
        <taxon>Stenosarchaea group</taxon>
        <taxon>Halobacteria</taxon>
        <taxon>Halobacteriales</taxon>
        <taxon>Haloarculaceae</taxon>
        <taxon>Halovenus</taxon>
    </lineage>
</organism>
<dbReference type="InterPro" id="IPR029016">
    <property type="entry name" value="GAF-like_dom_sf"/>
</dbReference>
<dbReference type="NCBIfam" id="TIGR00229">
    <property type="entry name" value="sensory_box"/>
    <property type="match status" value="1"/>
</dbReference>
<keyword evidence="2" id="KW-0804">Transcription</keyword>
<comment type="caution">
    <text evidence="6">The sequence shown here is derived from an EMBL/GenBank/DDBJ whole genome shotgun (WGS) entry which is preliminary data.</text>
</comment>
<feature type="domain" description="PAS" evidence="4">
    <location>
        <begin position="285"/>
        <end position="329"/>
    </location>
</feature>
<feature type="region of interest" description="Disordered" evidence="3">
    <location>
        <begin position="1"/>
        <end position="59"/>
    </location>
</feature>
<dbReference type="PANTHER" id="PTHR34236">
    <property type="entry name" value="DIMETHYL SULFOXIDE REDUCTASE TRANSCRIPTIONAL ACTIVATOR"/>
    <property type="match status" value="1"/>
</dbReference>
<evidence type="ECO:0000313" key="7">
    <source>
        <dbReference type="Proteomes" id="UP001596445"/>
    </source>
</evidence>
<dbReference type="InterPro" id="IPR031803">
    <property type="entry name" value="BAT_GAF/HTH-assoc"/>
</dbReference>
<keyword evidence="7" id="KW-1185">Reference proteome</keyword>
<dbReference type="PROSITE" id="PS50113">
    <property type="entry name" value="PAC"/>
    <property type="match status" value="1"/>
</dbReference>
<dbReference type="InterPro" id="IPR013656">
    <property type="entry name" value="PAS_4"/>
</dbReference>
<dbReference type="Pfam" id="PF15915">
    <property type="entry name" value="BAT"/>
    <property type="match status" value="1"/>
</dbReference>
<dbReference type="InterPro" id="IPR035965">
    <property type="entry name" value="PAS-like_dom_sf"/>
</dbReference>
<accession>A0ABD5VX21</accession>